<proteinExistence type="predicted"/>
<protein>
    <submittedName>
        <fullName evidence="1">Uncharacterized protein</fullName>
    </submittedName>
</protein>
<dbReference type="Proteomes" id="UP000599074">
    <property type="component" value="Unassembled WGS sequence"/>
</dbReference>
<reference evidence="1" key="1">
    <citation type="submission" date="2021-01" db="EMBL/GenBank/DDBJ databases">
        <title>Whole genome shotgun sequence of Planosporangium mesophilum NBRC 109066.</title>
        <authorList>
            <person name="Komaki H."/>
            <person name="Tamura T."/>
        </authorList>
    </citation>
    <scope>NUCLEOTIDE SEQUENCE</scope>
    <source>
        <strain evidence="1">NBRC 109066</strain>
    </source>
</reference>
<dbReference type="AlphaFoldDB" id="A0A8J3WYU6"/>
<gene>
    <name evidence="1" type="ORF">Pme01_11590</name>
</gene>
<organism evidence="1 2">
    <name type="scientific">Planosporangium mesophilum</name>
    <dbReference type="NCBI Taxonomy" id="689768"/>
    <lineage>
        <taxon>Bacteria</taxon>
        <taxon>Bacillati</taxon>
        <taxon>Actinomycetota</taxon>
        <taxon>Actinomycetes</taxon>
        <taxon>Micromonosporales</taxon>
        <taxon>Micromonosporaceae</taxon>
        <taxon>Planosporangium</taxon>
    </lineage>
</organism>
<comment type="caution">
    <text evidence="1">The sequence shown here is derived from an EMBL/GenBank/DDBJ whole genome shotgun (WGS) entry which is preliminary data.</text>
</comment>
<evidence type="ECO:0000313" key="2">
    <source>
        <dbReference type="Proteomes" id="UP000599074"/>
    </source>
</evidence>
<dbReference type="EMBL" id="BOON01000008">
    <property type="protein sequence ID" value="GII21562.1"/>
    <property type="molecule type" value="Genomic_DNA"/>
</dbReference>
<evidence type="ECO:0000313" key="1">
    <source>
        <dbReference type="EMBL" id="GII21562.1"/>
    </source>
</evidence>
<name>A0A8J3WYU6_9ACTN</name>
<accession>A0A8J3WYU6</accession>
<sequence length="96" mass="10392">MPALTEAEAGVVDHYLAAVDCLGRINPTRAEHTYRALLAAQALASHATALRDSLALMFERGETEIHGEVLARAMRILDVQRRVARVAIPDPGPPQP</sequence>
<keyword evidence="2" id="KW-1185">Reference proteome</keyword>